<accession>A0A0F3NAC0</accession>
<gene>
    <name evidence="1" type="ORF">APHMUC_1047</name>
</gene>
<name>A0A0F3NAC0_ANAPH</name>
<dbReference type="AlphaFoldDB" id="A0A0F3NAC0"/>
<sequence length="37" mass="4215">MTSEAFGIPRDPYVIHILILHRVFESNFLTLHGDGSM</sequence>
<dbReference type="EMBL" id="LANV01000001">
    <property type="protein sequence ID" value="KJV63864.1"/>
    <property type="molecule type" value="Genomic_DNA"/>
</dbReference>
<proteinExistence type="predicted"/>
<comment type="caution">
    <text evidence="1">The sequence shown here is derived from an EMBL/GenBank/DDBJ whole genome shotgun (WGS) entry which is preliminary data.</text>
</comment>
<organism evidence="1 2">
    <name type="scientific">Anaplasma phagocytophilum str. ApMUC09</name>
    <dbReference type="NCBI Taxonomy" id="1359152"/>
    <lineage>
        <taxon>Bacteria</taxon>
        <taxon>Pseudomonadati</taxon>
        <taxon>Pseudomonadota</taxon>
        <taxon>Alphaproteobacteria</taxon>
        <taxon>Rickettsiales</taxon>
        <taxon>Anaplasmataceae</taxon>
        <taxon>Anaplasma</taxon>
        <taxon>phagocytophilum group</taxon>
    </lineage>
</organism>
<reference evidence="1 2" key="1">
    <citation type="submission" date="2015-02" db="EMBL/GenBank/DDBJ databases">
        <title>Genome Sequencing of Rickettsiales.</title>
        <authorList>
            <person name="Daugherty S.C."/>
            <person name="Su Q."/>
            <person name="Abolude K."/>
            <person name="Beier-Sexton M."/>
            <person name="Carlyon J.A."/>
            <person name="Carter R."/>
            <person name="Day N.P."/>
            <person name="Dumler S.J."/>
            <person name="Dyachenko V."/>
            <person name="Godinez A."/>
            <person name="Kurtti T.J."/>
            <person name="Lichay M."/>
            <person name="Mullins K.E."/>
            <person name="Ott S."/>
            <person name="Pappas-Brown V."/>
            <person name="Paris D.H."/>
            <person name="Patel P."/>
            <person name="Richards A.L."/>
            <person name="Sadzewicz L."/>
            <person name="Sears K."/>
            <person name="Seidman D."/>
            <person name="Sengamalay N."/>
            <person name="Stenos J."/>
            <person name="Tallon L.J."/>
            <person name="Vincent G."/>
            <person name="Fraser C.M."/>
            <person name="Munderloh U."/>
            <person name="Dunning-Hotopp J.C."/>
        </authorList>
    </citation>
    <scope>NUCLEOTIDE SEQUENCE [LARGE SCALE GENOMIC DNA]</scope>
    <source>
        <strain evidence="1 2">ApMUC09</strain>
    </source>
</reference>
<dbReference type="Proteomes" id="UP000033441">
    <property type="component" value="Unassembled WGS sequence"/>
</dbReference>
<dbReference type="PATRIC" id="fig|1359152.3.peg.1099"/>
<evidence type="ECO:0000313" key="2">
    <source>
        <dbReference type="Proteomes" id="UP000033441"/>
    </source>
</evidence>
<evidence type="ECO:0000313" key="1">
    <source>
        <dbReference type="EMBL" id="KJV63864.1"/>
    </source>
</evidence>
<protein>
    <submittedName>
        <fullName evidence="1">Uncharacterized protein</fullName>
    </submittedName>
</protein>